<gene>
    <name evidence="3" type="ORF">BRAD3257_6185</name>
    <name evidence="2" type="ORF">JWS04_30915</name>
</gene>
<organism evidence="3 4">
    <name type="scientific">Bradyrhizobium vignae</name>
    <dbReference type="NCBI Taxonomy" id="1549949"/>
    <lineage>
        <taxon>Bacteria</taxon>
        <taxon>Pseudomonadati</taxon>
        <taxon>Pseudomonadota</taxon>
        <taxon>Alphaproteobacteria</taxon>
        <taxon>Hyphomicrobiales</taxon>
        <taxon>Nitrobacteraceae</taxon>
        <taxon>Bradyrhizobium</taxon>
    </lineage>
</organism>
<accession>A0A2U3Q6Q4</accession>
<evidence type="ECO:0000256" key="1">
    <source>
        <dbReference type="SAM" id="MobiDB-lite"/>
    </source>
</evidence>
<evidence type="ECO:0008006" key="6">
    <source>
        <dbReference type="Google" id="ProtNLM"/>
    </source>
</evidence>
<proteinExistence type="predicted"/>
<dbReference type="Proteomes" id="UP000246085">
    <property type="component" value="Chromosome BRAD3257"/>
</dbReference>
<keyword evidence="5" id="KW-1185">Reference proteome</keyword>
<evidence type="ECO:0000313" key="5">
    <source>
        <dbReference type="Proteomes" id="UP000669317"/>
    </source>
</evidence>
<name>A0A2U3Q6Q4_9BRAD</name>
<evidence type="ECO:0000313" key="4">
    <source>
        <dbReference type="Proteomes" id="UP000246085"/>
    </source>
</evidence>
<protein>
    <recommendedName>
        <fullName evidence="6">Plasmid recombination enzyme</fullName>
    </recommendedName>
</protein>
<feature type="region of interest" description="Disordered" evidence="1">
    <location>
        <begin position="289"/>
        <end position="323"/>
    </location>
</feature>
<dbReference type="AlphaFoldDB" id="A0A2U3Q6Q4"/>
<reference evidence="2 5" key="2">
    <citation type="submission" date="2021-03" db="EMBL/GenBank/DDBJ databases">
        <title>Genome Sequence of Bradyrhizobium vignae strain ISRA400.</title>
        <authorList>
            <person name="Tisa L.S."/>
            <person name="Svistoonoff S."/>
            <person name="Hocher V."/>
            <person name="Fall S."/>
            <person name="Zaiya A."/>
            <person name="Naing D."/>
            <person name="Niang N."/>
            <person name="Diouf A."/>
            <person name="Dasylva M.C."/>
            <person name="Toure O."/>
            <person name="Gueye M."/>
            <person name="Gully D."/>
            <person name="Tisseyre P."/>
            <person name="Simpson S."/>
            <person name="Morris K."/>
            <person name="Thomas W.K."/>
        </authorList>
    </citation>
    <scope>NUCLEOTIDE SEQUENCE [LARGE SCALE GENOMIC DNA]</scope>
    <source>
        <strain evidence="2 5">ISRA400</strain>
    </source>
</reference>
<dbReference type="EMBL" id="JAGIKT010000081">
    <property type="protein sequence ID" value="MBP0115398.1"/>
    <property type="molecule type" value="Genomic_DNA"/>
</dbReference>
<dbReference type="KEGG" id="bvz:BRAD3257_6185"/>
<reference evidence="3 4" key="1">
    <citation type="submission" date="2018-03" db="EMBL/GenBank/DDBJ databases">
        <authorList>
            <person name="Gully D."/>
        </authorList>
    </citation>
    <scope>NUCLEOTIDE SEQUENCE [LARGE SCALE GENOMIC DNA]</scope>
    <source>
        <strain evidence="3">ORS3257</strain>
    </source>
</reference>
<dbReference type="Proteomes" id="UP000669317">
    <property type="component" value="Unassembled WGS sequence"/>
</dbReference>
<dbReference type="EMBL" id="LS398110">
    <property type="protein sequence ID" value="SPP97094.1"/>
    <property type="molecule type" value="Genomic_DNA"/>
</dbReference>
<dbReference type="RefSeq" id="WP_145987031.1">
    <property type="nucleotide sequence ID" value="NZ_JAGIKT010000081.1"/>
</dbReference>
<sequence length="323" mass="36356">MLIQSLHLNGYGRTPGRGQAAYATIEGIVAEARRVPANSPHVAHPIEPNLVYGVDPIEVGEQAVALSLQAKDRTGRKLRSNGIVLLAGVVSYPMPISCMGEFVSDYDAYHLWRGMVVDWLKLEHGDRLKSIVEHVDEDMLHLHFFSLPILSVDNRLDFAGAHPGRCALNDAVDRGVCKAAQQAAYTQAMIDYQDRFHSQVSALFGHERLGPRRRRIERERHKVIRQAEKDISRLRAELELEYWATVSENEADQRSRHVSKRDFIAVAAEEQQKLQAEIARLKNLLNEHGIDDRPDSASIPQPQTWPDVDEDWDPGASSLPGYH</sequence>
<dbReference type="Gene3D" id="3.30.930.30">
    <property type="match status" value="1"/>
</dbReference>
<evidence type="ECO:0000313" key="3">
    <source>
        <dbReference type="EMBL" id="SPP97094.1"/>
    </source>
</evidence>
<evidence type="ECO:0000313" key="2">
    <source>
        <dbReference type="EMBL" id="MBP0115398.1"/>
    </source>
</evidence>